<feature type="compositionally biased region" description="Low complexity" evidence="1">
    <location>
        <begin position="594"/>
        <end position="607"/>
    </location>
</feature>
<feature type="compositionally biased region" description="Basic and acidic residues" evidence="1">
    <location>
        <begin position="130"/>
        <end position="141"/>
    </location>
</feature>
<sequence length="664" mass="74450">MYSTVSRSGTSSTSTPQQQQLQQLLPAAERPDDAAGAQRPSTRRGGRPESNGQSGGGGGTSADGSSQVDGEGYSASSGGSSSSTTSRPKQQQQQQKSVDVWTRRDHRLNSSGSSSLTSASSSGSRTSAADARRPETEEVPRHNAAYPELSEPERYTDDDQFESDEDNAKRKDADGEQFTKRLHELVASQRTRSLRDPLLPAALARQQAVQAPPAALPPPLTPPSLHHSANNSRASSRKSSMTNAKNAAEHGDGISPAVEVSARRLQRTDQSNGWLEETNAENDSQKDSPRSRPPALAPFVSRLPGTILPANNDSSKMRQSSGSHDVQNRRPTKEISMEKIPLGFGSSSSRGFVLSATGRTAPAALEQRPRRNASASAAIRRNSADSATYKAWLRKKQEAGQAKRHREAARVKEEAEKRAEQKKLAEVNFERWRRELDTRIAARKVRDKRAAEAHAEREKRVKEEQKANAEKTFAHWKRAEEERLRRERTHAQTALLQRRADEQRRKEEKRTKADTAFQEWLKERNERRTERARLEHQNAEASEREQNEQADKRKQIAHEAYDLWSRMKGEERRYTQSVAYRILDFERQASQRWSSTPWLPTSPSTVSKIHRPSPGQANGRRQTLERRLVLPFTRLSSADPKKQLKAQKSVENGRRSASARRAWR</sequence>
<keyword evidence="2" id="KW-1185">Reference proteome</keyword>
<feature type="compositionally biased region" description="Basic and acidic residues" evidence="1">
    <location>
        <begin position="498"/>
        <end position="513"/>
    </location>
</feature>
<feature type="compositionally biased region" description="Low complexity" evidence="1">
    <location>
        <begin position="74"/>
        <end position="97"/>
    </location>
</feature>
<feature type="compositionally biased region" description="Basic and acidic residues" evidence="1">
    <location>
        <begin position="451"/>
        <end position="485"/>
    </location>
</feature>
<dbReference type="WBParaSite" id="Gr19_v10_g7019.t1">
    <property type="protein sequence ID" value="Gr19_v10_g7019.t1"/>
    <property type="gene ID" value="Gr19_v10_g7019"/>
</dbReference>
<evidence type="ECO:0000313" key="3">
    <source>
        <dbReference type="WBParaSite" id="Gr19_v10_g7019.t1"/>
    </source>
</evidence>
<feature type="compositionally biased region" description="Basic and acidic residues" evidence="1">
    <location>
        <begin position="408"/>
        <end position="418"/>
    </location>
</feature>
<protein>
    <submittedName>
        <fullName evidence="3">Coiled-coil domain-containing protein</fullName>
    </submittedName>
</protein>
<feature type="compositionally biased region" description="Basic and acidic residues" evidence="1">
    <location>
        <begin position="166"/>
        <end position="184"/>
    </location>
</feature>
<name>A0A914I5A4_GLORO</name>
<feature type="region of interest" description="Disordered" evidence="1">
    <location>
        <begin position="397"/>
        <end position="418"/>
    </location>
</feature>
<feature type="compositionally biased region" description="Low complexity" evidence="1">
    <location>
        <begin position="10"/>
        <end position="26"/>
    </location>
</feature>
<feature type="compositionally biased region" description="Polar residues" evidence="1">
    <location>
        <begin position="309"/>
        <end position="325"/>
    </location>
</feature>
<feature type="compositionally biased region" description="Low complexity" evidence="1">
    <location>
        <begin position="109"/>
        <end position="128"/>
    </location>
</feature>
<feature type="region of interest" description="Disordered" evidence="1">
    <location>
        <begin position="451"/>
        <end position="553"/>
    </location>
</feature>
<proteinExistence type="predicted"/>
<dbReference type="Proteomes" id="UP000887572">
    <property type="component" value="Unplaced"/>
</dbReference>
<reference evidence="3" key="1">
    <citation type="submission" date="2022-11" db="UniProtKB">
        <authorList>
            <consortium name="WormBaseParasite"/>
        </authorList>
    </citation>
    <scope>IDENTIFICATION</scope>
</reference>
<evidence type="ECO:0000256" key="1">
    <source>
        <dbReference type="SAM" id="MobiDB-lite"/>
    </source>
</evidence>
<evidence type="ECO:0000313" key="2">
    <source>
        <dbReference type="Proteomes" id="UP000887572"/>
    </source>
</evidence>
<feature type="region of interest" description="Disordered" evidence="1">
    <location>
        <begin position="594"/>
        <end position="664"/>
    </location>
</feature>
<dbReference type="AlphaFoldDB" id="A0A914I5A4"/>
<feature type="compositionally biased region" description="Low complexity" evidence="1">
    <location>
        <begin position="223"/>
        <end position="240"/>
    </location>
</feature>
<feature type="compositionally biased region" description="Basic and acidic residues" evidence="1">
    <location>
        <begin position="326"/>
        <end position="337"/>
    </location>
</feature>
<feature type="compositionally biased region" description="Basic and acidic residues" evidence="1">
    <location>
        <begin position="520"/>
        <end position="553"/>
    </location>
</feature>
<feature type="compositionally biased region" description="Low complexity" evidence="1">
    <location>
        <begin position="197"/>
        <end position="213"/>
    </location>
</feature>
<organism evidence="2 3">
    <name type="scientific">Globodera rostochiensis</name>
    <name type="common">Golden nematode worm</name>
    <name type="synonym">Heterodera rostochiensis</name>
    <dbReference type="NCBI Taxonomy" id="31243"/>
    <lineage>
        <taxon>Eukaryota</taxon>
        <taxon>Metazoa</taxon>
        <taxon>Ecdysozoa</taxon>
        <taxon>Nematoda</taxon>
        <taxon>Chromadorea</taxon>
        <taxon>Rhabditida</taxon>
        <taxon>Tylenchina</taxon>
        <taxon>Tylenchomorpha</taxon>
        <taxon>Tylenchoidea</taxon>
        <taxon>Heteroderidae</taxon>
        <taxon>Heteroderinae</taxon>
        <taxon>Globodera</taxon>
    </lineage>
</organism>
<accession>A0A914I5A4</accession>
<feature type="region of interest" description="Disordered" evidence="1">
    <location>
        <begin position="1"/>
        <end position="343"/>
    </location>
</feature>